<dbReference type="Proteomes" id="UP000000212">
    <property type="component" value="Chromosome"/>
</dbReference>
<name>K8E763_CARML</name>
<keyword evidence="2" id="KW-1185">Reference proteome</keyword>
<dbReference type="HOGENOM" id="CLU_2218321_0_0_9"/>
<dbReference type="KEGG" id="cml:BN424_3293"/>
<dbReference type="AlphaFoldDB" id="K8E763"/>
<protein>
    <submittedName>
        <fullName evidence="1">Uncharacterized protein</fullName>
    </submittedName>
</protein>
<sequence length="106" mass="12297">MENHFIESKNLLVIANMQGVNGEIAKAMKEEYAEAFGCKVIVVYGPFNYVQKQEEITAKYDYEEELFTNGERTVQRNIYLSKSKIEKQIMDSLDAEEAVEFNWEGE</sequence>
<proteinExistence type="predicted"/>
<organism evidence="1 2">
    <name type="scientific">Carnobacterium maltaromaticum LMA28</name>
    <dbReference type="NCBI Taxonomy" id="1234679"/>
    <lineage>
        <taxon>Bacteria</taxon>
        <taxon>Bacillati</taxon>
        <taxon>Bacillota</taxon>
        <taxon>Bacilli</taxon>
        <taxon>Lactobacillales</taxon>
        <taxon>Carnobacteriaceae</taxon>
        <taxon>Carnobacterium</taxon>
    </lineage>
</organism>
<dbReference type="EMBL" id="HE999757">
    <property type="protein sequence ID" value="CCO12714.2"/>
    <property type="molecule type" value="Genomic_DNA"/>
</dbReference>
<evidence type="ECO:0000313" key="1">
    <source>
        <dbReference type="EMBL" id="CCO12714.2"/>
    </source>
</evidence>
<dbReference type="STRING" id="1234679.BN424_3293"/>
<dbReference type="RefSeq" id="WP_015077687.1">
    <property type="nucleotide sequence ID" value="NC_019425.2"/>
</dbReference>
<accession>K8E763</accession>
<gene>
    <name evidence="1" type="ORF">BN424_3293</name>
</gene>
<reference evidence="2" key="1">
    <citation type="journal article" date="2013" name="Genome Announc.">
        <title>Complete Chromosome Sequence of Carnobacterium maltaromaticum LMA 28.</title>
        <authorList>
            <person name="Cailliez-Grimal C."/>
            <person name="Chaillou S."/>
            <person name="Anba-Mondoloni J."/>
            <person name="Loux V."/>
            <person name="Afzal M.I."/>
            <person name="Rahman A."/>
            <person name="Kergourlay G."/>
            <person name="Champomier-Verges M.C."/>
            <person name="Zagorec M."/>
            <person name="Dalgaard P."/>
            <person name="Leisner J.J."/>
            <person name="Prevost H."/>
            <person name="Revol-Junelles A.M."/>
            <person name="Borges F."/>
        </authorList>
    </citation>
    <scope>NUCLEOTIDE SEQUENCE</scope>
    <source>
        <strain evidence="2">LMA28</strain>
    </source>
</reference>
<evidence type="ECO:0000313" key="2">
    <source>
        <dbReference type="Proteomes" id="UP000000212"/>
    </source>
</evidence>